<keyword evidence="1" id="KW-0472">Membrane</keyword>
<dbReference type="AlphaFoldDB" id="A0A3G1A695"/>
<proteinExistence type="predicted"/>
<keyword evidence="1" id="KW-1133">Transmembrane helix</keyword>
<reference evidence="3" key="1">
    <citation type="book" date="2010" name="EXTREMOPHILES" publisher="0:0-0">
        <title>Complete genome sequences of ten hyperthermophilic archaea reveal their metabolic capabilities and possible ecological roles.</title>
        <editorList>
            <person name="?"/>
        </editorList>
        <authorList>
            <person name="Ravin N.V."/>
            <person name="Mardanov A.V."/>
            <person name="Bonch-Osmolovskaya E.A."/>
            <person name="Skryabin K.G."/>
        </authorList>
    </citation>
    <scope>NUCLEOTIDE SEQUENCE [LARGE SCALE GENOMIC DNA]</scope>
    <source>
        <strain evidence="3">1505</strain>
    </source>
</reference>
<feature type="transmembrane region" description="Helical" evidence="1">
    <location>
        <begin position="461"/>
        <end position="481"/>
    </location>
</feature>
<keyword evidence="1" id="KW-0812">Transmembrane</keyword>
<dbReference type="EMBL" id="CP007493">
    <property type="protein sequence ID" value="AJB42442.1"/>
    <property type="molecule type" value="Genomic_DNA"/>
</dbReference>
<dbReference type="InterPro" id="IPR027268">
    <property type="entry name" value="Peptidase_M4/M1_CTD_sf"/>
</dbReference>
<dbReference type="RefSeq" id="WP_052887061.1">
    <property type="nucleotide sequence ID" value="NZ_CP007493.1"/>
</dbReference>
<name>A0A3G1A695_9CREN</name>
<accession>A0A3G1A695</accession>
<dbReference type="STRING" id="697581.TCARB_1396"/>
<dbReference type="Gene3D" id="1.10.390.10">
    <property type="entry name" value="Neutral Protease Domain 2"/>
    <property type="match status" value="1"/>
</dbReference>
<dbReference type="SUPFAM" id="SSF55486">
    <property type="entry name" value="Metalloproteases ('zincins'), catalytic domain"/>
    <property type="match status" value="1"/>
</dbReference>
<evidence type="ECO:0000256" key="1">
    <source>
        <dbReference type="SAM" id="Phobius"/>
    </source>
</evidence>
<gene>
    <name evidence="2" type="ORF">TCARB_1396</name>
</gene>
<evidence type="ECO:0008006" key="4">
    <source>
        <dbReference type="Google" id="ProtNLM"/>
    </source>
</evidence>
<sequence>MKAKISIFIIALFAFAFLEPLLTAQPAGNKVELSAYIDVSSDGNATVKIAIQYKGRATFFMTLPKFQPVYLCNETGIGKLNIQNETSSAYFYYNSTITINDDNPGRLVLCYSFPSAVLMAGTRGWFMSPLLWTNLDKVSVYVSLPMAKKITYESPVSTSISGNYRVYTLSAGIPQDIGNRVTIEFDLKENVKENILQEKTPQTIITVRYPVFYRNIAENTLKTAIKSIQYLNNLTGVTPRNVTLVFYLPEKKMGGIYALGFVLGEDVNAGGKGPIYLNLALTRYAPGYMETTIIHELVHVYLGIVGVEANDATRWFHEGMAQYLSIKIAEAIGINVSEYKNDMYNSSKALYYYTGGKFGFIQKWPSDDVSEQEAYLASFYIIANISDSHGGLSYAQRVFSELRKHPVSTSSDIVIVLSQAAGRNLAPFFRSLGFSNIQDWSPTPSAGNTVTTKDTPTLSSYMSLIVALGLSLLIFLVVYYGNFEINQKLKMGIFEML</sequence>
<organism evidence="2 3">
    <name type="scientific">Thermofilum adornatum 1505</name>
    <dbReference type="NCBI Taxonomy" id="697581"/>
    <lineage>
        <taxon>Archaea</taxon>
        <taxon>Thermoproteota</taxon>
        <taxon>Thermoprotei</taxon>
        <taxon>Thermofilales</taxon>
        <taxon>Thermofilaceae</taxon>
        <taxon>Thermofilum</taxon>
    </lineage>
</organism>
<dbReference type="KEGG" id="tcb:TCARB_1396"/>
<evidence type="ECO:0000313" key="3">
    <source>
        <dbReference type="Proteomes" id="UP000266720"/>
    </source>
</evidence>
<dbReference type="GeneID" id="25406802"/>
<evidence type="ECO:0000313" key="2">
    <source>
        <dbReference type="EMBL" id="AJB42442.1"/>
    </source>
</evidence>
<protein>
    <recommendedName>
        <fullName evidence="4">Peptidase MA-like domain-containing protein</fullName>
    </recommendedName>
</protein>
<dbReference type="Proteomes" id="UP000266720">
    <property type="component" value="Chromosome"/>
</dbReference>